<evidence type="ECO:0000313" key="3">
    <source>
        <dbReference type="Proteomes" id="UP000475214"/>
    </source>
</evidence>
<dbReference type="Proteomes" id="UP000475214">
    <property type="component" value="Unassembled WGS sequence"/>
</dbReference>
<evidence type="ECO:0000256" key="1">
    <source>
        <dbReference type="SAM" id="MobiDB-lite"/>
    </source>
</evidence>
<name>A0A6L9SFQ3_9ACTN</name>
<accession>A0A6L9SFQ3</accession>
<keyword evidence="3" id="KW-1185">Reference proteome</keyword>
<gene>
    <name evidence="2" type="ORF">G1H10_24185</name>
</gene>
<dbReference type="EMBL" id="JAAGOA010000020">
    <property type="protein sequence ID" value="NEE03271.1"/>
    <property type="molecule type" value="Genomic_DNA"/>
</dbReference>
<comment type="caution">
    <text evidence="2">The sequence shown here is derived from an EMBL/GenBank/DDBJ whole genome shotgun (WGS) entry which is preliminary data.</text>
</comment>
<reference evidence="2 3" key="1">
    <citation type="submission" date="2020-02" db="EMBL/GenBank/DDBJ databases">
        <authorList>
            <person name="Li X.-J."/>
            <person name="Han X.-M."/>
        </authorList>
    </citation>
    <scope>NUCLEOTIDE SEQUENCE [LARGE SCALE GENOMIC DNA]</scope>
    <source>
        <strain evidence="2 3">CCTCC AB 2017055</strain>
    </source>
</reference>
<proteinExistence type="predicted"/>
<evidence type="ECO:0000313" key="2">
    <source>
        <dbReference type="EMBL" id="NEE03271.1"/>
    </source>
</evidence>
<dbReference type="PROSITE" id="PS51257">
    <property type="entry name" value="PROKAR_LIPOPROTEIN"/>
    <property type="match status" value="1"/>
</dbReference>
<feature type="compositionally biased region" description="Low complexity" evidence="1">
    <location>
        <begin position="23"/>
        <end position="34"/>
    </location>
</feature>
<dbReference type="AlphaFoldDB" id="A0A6L9SFQ3"/>
<organism evidence="2 3">
    <name type="scientific">Phytoactinopolyspora halotolerans</name>
    <dbReference type="NCBI Taxonomy" id="1981512"/>
    <lineage>
        <taxon>Bacteria</taxon>
        <taxon>Bacillati</taxon>
        <taxon>Actinomycetota</taxon>
        <taxon>Actinomycetes</taxon>
        <taxon>Jiangellales</taxon>
        <taxon>Jiangellaceae</taxon>
        <taxon>Phytoactinopolyspora</taxon>
    </lineage>
</organism>
<feature type="region of interest" description="Disordered" evidence="1">
    <location>
        <begin position="23"/>
        <end position="49"/>
    </location>
</feature>
<protein>
    <submittedName>
        <fullName evidence="2">Uncharacterized protein</fullName>
    </submittedName>
</protein>
<sequence length="149" mass="15913">MVEVMLRVLVVAAALVLVGCSSESESGSAETGASPPEHSTDDSLQDVQRYPDVIDVRVESSGGTYSFEVTVSSPYDTPERYADGWRVVGPDGTVYGEHTLAHDHANEQPFTRTQSGVDVPDDVDEVTIEGRDSEYGYGGSTMTVPLPDG</sequence>